<dbReference type="RefSeq" id="WP_378203511.1">
    <property type="nucleotide sequence ID" value="NZ_JBHLZP010000129.1"/>
</dbReference>
<evidence type="ECO:0000313" key="1">
    <source>
        <dbReference type="EMBL" id="MFB9834256.1"/>
    </source>
</evidence>
<sequence>MDTAPPRHLPRKIKPEYTEAMCGEVITDDRMICHDPARATCARCVDNDRSEAFREQDQFYEYGQW</sequence>
<comment type="caution">
    <text evidence="1">The sequence shown here is derived from an EMBL/GenBank/DDBJ whole genome shotgun (WGS) entry which is preliminary data.</text>
</comment>
<keyword evidence="2" id="KW-1185">Reference proteome</keyword>
<accession>A0ABV5YI92</accession>
<gene>
    <name evidence="1" type="ORF">ACFFNX_18910</name>
</gene>
<proteinExistence type="predicted"/>
<organism evidence="1 2">
    <name type="scientific">Actinoallomurus acaciae</name>
    <dbReference type="NCBI Taxonomy" id="502577"/>
    <lineage>
        <taxon>Bacteria</taxon>
        <taxon>Bacillati</taxon>
        <taxon>Actinomycetota</taxon>
        <taxon>Actinomycetes</taxon>
        <taxon>Streptosporangiales</taxon>
        <taxon>Thermomonosporaceae</taxon>
        <taxon>Actinoallomurus</taxon>
    </lineage>
</organism>
<protein>
    <submittedName>
        <fullName evidence="1">Uncharacterized protein</fullName>
    </submittedName>
</protein>
<reference evidence="1 2" key="1">
    <citation type="submission" date="2024-09" db="EMBL/GenBank/DDBJ databases">
        <authorList>
            <person name="Sun Q."/>
            <person name="Mori K."/>
        </authorList>
    </citation>
    <scope>NUCLEOTIDE SEQUENCE [LARGE SCALE GENOMIC DNA]</scope>
    <source>
        <strain evidence="1 2">TBRC 0563</strain>
    </source>
</reference>
<name>A0ABV5YI92_9ACTN</name>
<dbReference type="Proteomes" id="UP001589627">
    <property type="component" value="Unassembled WGS sequence"/>
</dbReference>
<evidence type="ECO:0000313" key="2">
    <source>
        <dbReference type="Proteomes" id="UP001589627"/>
    </source>
</evidence>
<dbReference type="EMBL" id="JBHLZP010000129">
    <property type="protein sequence ID" value="MFB9834256.1"/>
    <property type="molecule type" value="Genomic_DNA"/>
</dbReference>